<evidence type="ECO:0000256" key="3">
    <source>
        <dbReference type="ARBA" id="ARBA00020921"/>
    </source>
</evidence>
<evidence type="ECO:0000259" key="9">
    <source>
        <dbReference type="PROSITE" id="PS50076"/>
    </source>
</evidence>
<evidence type="ECO:0000256" key="7">
    <source>
        <dbReference type="SAM" id="MobiDB-lite"/>
    </source>
</evidence>
<evidence type="ECO:0000313" key="12">
    <source>
        <dbReference type="Proteomes" id="UP001159405"/>
    </source>
</evidence>
<dbReference type="SMART" id="SM00271">
    <property type="entry name" value="DnaJ"/>
    <property type="match status" value="1"/>
</dbReference>
<dbReference type="PROSITE" id="PS50076">
    <property type="entry name" value="DNAJ_2"/>
    <property type="match status" value="1"/>
</dbReference>
<dbReference type="SUPFAM" id="SSF52833">
    <property type="entry name" value="Thioredoxin-like"/>
    <property type="match status" value="6"/>
</dbReference>
<dbReference type="CDD" id="cd06257">
    <property type="entry name" value="DnaJ"/>
    <property type="match status" value="1"/>
</dbReference>
<evidence type="ECO:0000256" key="5">
    <source>
        <dbReference type="ARBA" id="ARBA00035002"/>
    </source>
</evidence>
<accession>A0ABN8NKU5</accession>
<dbReference type="InterPro" id="IPR001623">
    <property type="entry name" value="DnaJ_domain"/>
</dbReference>
<comment type="subcellular location">
    <subcellularLocation>
        <location evidence="1">Endoplasmic reticulum membrane</location>
        <topology evidence="1">Single-pass type IV membrane protein</topology>
    </subcellularLocation>
</comment>
<evidence type="ECO:0000256" key="1">
    <source>
        <dbReference type="ARBA" id="ARBA00004163"/>
    </source>
</evidence>
<dbReference type="EMBL" id="CALNXK010000026">
    <property type="protein sequence ID" value="CAH3113387.1"/>
    <property type="molecule type" value="Genomic_DNA"/>
</dbReference>
<keyword evidence="4" id="KW-0072">Autophagy</keyword>
<feature type="chain" id="PRO_5045629646" description="DnaJ homolog subfamily C member 10" evidence="8">
    <location>
        <begin position="21"/>
        <end position="801"/>
    </location>
</feature>
<comment type="function">
    <text evidence="5">Plays an important role in regulating the size of autophagosomes during the formation process.</text>
</comment>
<organism evidence="11 12">
    <name type="scientific">Porites lobata</name>
    <dbReference type="NCBI Taxonomy" id="104759"/>
    <lineage>
        <taxon>Eukaryota</taxon>
        <taxon>Metazoa</taxon>
        <taxon>Cnidaria</taxon>
        <taxon>Anthozoa</taxon>
        <taxon>Hexacorallia</taxon>
        <taxon>Scleractinia</taxon>
        <taxon>Fungiina</taxon>
        <taxon>Poritidae</taxon>
        <taxon>Porites</taxon>
    </lineage>
</organism>
<dbReference type="Pfam" id="PF00085">
    <property type="entry name" value="Thioredoxin"/>
    <property type="match status" value="4"/>
</dbReference>
<evidence type="ECO:0000259" key="10">
    <source>
        <dbReference type="PROSITE" id="PS51352"/>
    </source>
</evidence>
<feature type="region of interest" description="Disordered" evidence="7">
    <location>
        <begin position="770"/>
        <end position="801"/>
    </location>
</feature>
<gene>
    <name evidence="11" type="ORF">PLOB_00022021</name>
</gene>
<dbReference type="PRINTS" id="PR00625">
    <property type="entry name" value="JDOMAIN"/>
</dbReference>
<reference evidence="11 12" key="1">
    <citation type="submission" date="2022-05" db="EMBL/GenBank/DDBJ databases">
        <authorList>
            <consortium name="Genoscope - CEA"/>
            <person name="William W."/>
        </authorList>
    </citation>
    <scope>NUCLEOTIDE SEQUENCE [LARGE SCALE GENOMIC DNA]</scope>
</reference>
<evidence type="ECO:0000313" key="11">
    <source>
        <dbReference type="EMBL" id="CAH3113387.1"/>
    </source>
</evidence>
<dbReference type="InterPro" id="IPR017937">
    <property type="entry name" value="Thioredoxin_CS"/>
</dbReference>
<feature type="compositionally biased region" description="Basic residues" evidence="7">
    <location>
        <begin position="782"/>
        <end position="795"/>
    </location>
</feature>
<feature type="domain" description="J" evidence="9">
    <location>
        <begin position="22"/>
        <end position="87"/>
    </location>
</feature>
<evidence type="ECO:0000256" key="4">
    <source>
        <dbReference type="ARBA" id="ARBA00023006"/>
    </source>
</evidence>
<sequence>MNSPALFILLSTFLYYPVFSEDYYELLGISRDASSKDIRKAFKKIALKLHPDKNKDDPQAHEKFTAINKAYEVLKDEELRKKYDVYGEEGLKDDHFDGGHYQSWNYFNEEFGIYDDDPEIITLSYSDFEVSVEGSEDIWFINFYSPFCSHCHDLAPTWREVAKELEGVIRFGAVNCQEEWNLCRRQGIQSYPSLVFYPTHEFHRGSRSTRSLVSYILDSLEVNLYRLSEGNFEKHINKGEDPWLIDFCEPGGDCLTSDTKIKLAAILDNLVNIGSIDCGASKRLCKEVGYSDDLVYFKDEVGPKKGEIIDSLETKEIVSFALKKLPDPVNVDFQTFEDMKTKLSSATEMPWVLHFDRGPMDNLEIRKLPAFTSDINVGHVDCSKETEICQQVHVRKYPMVALFKTRGHYEWHHGRFTAHDIAVFAKESASSSVRTLGPDDFPAQISQPERPFFVDFFAPWCPPCMRLLPEYRKAARSFEDGEVGFGTVDCTVHPNLCHMYNIRSYPTTILYNNSIPHQFTGHHTAADLVEFVENTLKPAVVQLTPETFQSLVAERRQGETWLVDFYAPWCGPCNELAPDWNKLAKQMQEEAGVGSVDCQKYRSFCQEQGVNSYPTIRLYPHNSQGARRFVNYRGWRDVDSLYSWAFQHLPSLVTQLNHYSFHEAVVGSEDAWIIDFYAPWCGHCIQFAPDFEKVAKLLDGRIKAGKVDCEQDYHLCSEAGVRAYPTVKLYLGAPGEGMTQPVNGHLEVETQNPQEIKNIALRSLEEYRTELEEEQHEETRRKETKAKGKGKKKSKPVHDEF</sequence>
<name>A0ABN8NKU5_9CNID</name>
<protein>
    <recommendedName>
        <fullName evidence="2">DnaJ homolog subfamily C member 10</fullName>
    </recommendedName>
    <alternativeName>
        <fullName evidence="3">DnaJ homolog subfamily C member 16</fullName>
    </alternativeName>
    <alternativeName>
        <fullName evidence="6">Endoplasmic reticulum DNA J domain-containing protein 8</fullName>
    </alternativeName>
</protein>
<feature type="domain" description="Thioredoxin" evidence="10">
    <location>
        <begin position="421"/>
        <end position="521"/>
    </location>
</feature>
<dbReference type="Gene3D" id="1.10.287.110">
    <property type="entry name" value="DnaJ domain"/>
    <property type="match status" value="1"/>
</dbReference>
<dbReference type="PROSITE" id="PS00636">
    <property type="entry name" value="DNAJ_1"/>
    <property type="match status" value="1"/>
</dbReference>
<dbReference type="InterPro" id="IPR036869">
    <property type="entry name" value="J_dom_sf"/>
</dbReference>
<dbReference type="PROSITE" id="PS51352">
    <property type="entry name" value="THIOREDOXIN_2"/>
    <property type="match status" value="4"/>
</dbReference>
<keyword evidence="8" id="KW-0732">Signal</keyword>
<evidence type="ECO:0000256" key="6">
    <source>
        <dbReference type="ARBA" id="ARBA00035043"/>
    </source>
</evidence>
<evidence type="ECO:0000256" key="2">
    <source>
        <dbReference type="ARBA" id="ARBA00020920"/>
    </source>
</evidence>
<dbReference type="Pfam" id="PF00226">
    <property type="entry name" value="DnaJ"/>
    <property type="match status" value="1"/>
</dbReference>
<dbReference type="PANTHER" id="PTHR44340">
    <property type="entry name" value="DNAJ HOMOLOG SUBFAMILY C MEMBER 10"/>
    <property type="match status" value="1"/>
</dbReference>
<dbReference type="PANTHER" id="PTHR44340:SF1">
    <property type="entry name" value="DNAJ HOMOLOG SUBFAMILY C MEMBER 10"/>
    <property type="match status" value="1"/>
</dbReference>
<dbReference type="PRINTS" id="PR00421">
    <property type="entry name" value="THIOREDOXIN"/>
</dbReference>
<dbReference type="InterPro" id="IPR018253">
    <property type="entry name" value="DnaJ_domain_CS"/>
</dbReference>
<keyword evidence="12" id="KW-1185">Reference proteome</keyword>
<dbReference type="InterPro" id="IPR013766">
    <property type="entry name" value="Thioredoxin_domain"/>
</dbReference>
<feature type="domain" description="Thioredoxin" evidence="10">
    <location>
        <begin position="522"/>
        <end position="650"/>
    </location>
</feature>
<feature type="domain" description="Thioredoxin" evidence="10">
    <location>
        <begin position="102"/>
        <end position="222"/>
    </location>
</feature>
<dbReference type="InterPro" id="IPR052460">
    <property type="entry name" value="ER_disulfide_reductase"/>
</dbReference>
<evidence type="ECO:0000256" key="8">
    <source>
        <dbReference type="SAM" id="SignalP"/>
    </source>
</evidence>
<dbReference type="InterPro" id="IPR036249">
    <property type="entry name" value="Thioredoxin-like_sf"/>
</dbReference>
<dbReference type="Proteomes" id="UP001159405">
    <property type="component" value="Unassembled WGS sequence"/>
</dbReference>
<dbReference type="PROSITE" id="PS00194">
    <property type="entry name" value="THIOREDOXIN_1"/>
    <property type="match status" value="2"/>
</dbReference>
<feature type="signal peptide" evidence="8">
    <location>
        <begin position="1"/>
        <end position="20"/>
    </location>
</feature>
<dbReference type="SUPFAM" id="SSF46565">
    <property type="entry name" value="Chaperone J-domain"/>
    <property type="match status" value="1"/>
</dbReference>
<feature type="domain" description="Thioredoxin" evidence="10">
    <location>
        <begin position="651"/>
        <end position="776"/>
    </location>
</feature>
<dbReference type="Gene3D" id="3.40.30.10">
    <property type="entry name" value="Glutaredoxin"/>
    <property type="match status" value="6"/>
</dbReference>
<proteinExistence type="predicted"/>
<comment type="caution">
    <text evidence="11">The sequence shown here is derived from an EMBL/GenBank/DDBJ whole genome shotgun (WGS) entry which is preliminary data.</text>
</comment>